<gene>
    <name evidence="1" type="ORF">BU23DRAFT_562133</name>
</gene>
<organism evidence="1 2">
    <name type="scientific">Bimuria novae-zelandiae CBS 107.79</name>
    <dbReference type="NCBI Taxonomy" id="1447943"/>
    <lineage>
        <taxon>Eukaryota</taxon>
        <taxon>Fungi</taxon>
        <taxon>Dikarya</taxon>
        <taxon>Ascomycota</taxon>
        <taxon>Pezizomycotina</taxon>
        <taxon>Dothideomycetes</taxon>
        <taxon>Pleosporomycetidae</taxon>
        <taxon>Pleosporales</taxon>
        <taxon>Massarineae</taxon>
        <taxon>Didymosphaeriaceae</taxon>
        <taxon>Bimuria</taxon>
    </lineage>
</organism>
<name>A0A6A5UH51_9PLEO</name>
<proteinExistence type="predicted"/>
<dbReference type="Proteomes" id="UP000800036">
    <property type="component" value="Unassembled WGS sequence"/>
</dbReference>
<sequence>MQSFRSAKTWSKPFTQTKYRLGDYYYLFKLKVFPYEVFTQGTRQLANSYEVLLRTR</sequence>
<evidence type="ECO:0000313" key="1">
    <source>
        <dbReference type="EMBL" id="KAF1964215.1"/>
    </source>
</evidence>
<keyword evidence="2" id="KW-1185">Reference proteome</keyword>
<dbReference type="AlphaFoldDB" id="A0A6A5UH51"/>
<reference evidence="1" key="1">
    <citation type="journal article" date="2020" name="Stud. Mycol.">
        <title>101 Dothideomycetes genomes: a test case for predicting lifestyles and emergence of pathogens.</title>
        <authorList>
            <person name="Haridas S."/>
            <person name="Albert R."/>
            <person name="Binder M."/>
            <person name="Bloem J."/>
            <person name="Labutti K."/>
            <person name="Salamov A."/>
            <person name="Andreopoulos B."/>
            <person name="Baker S."/>
            <person name="Barry K."/>
            <person name="Bills G."/>
            <person name="Bluhm B."/>
            <person name="Cannon C."/>
            <person name="Castanera R."/>
            <person name="Culley D."/>
            <person name="Daum C."/>
            <person name="Ezra D."/>
            <person name="Gonzalez J."/>
            <person name="Henrissat B."/>
            <person name="Kuo A."/>
            <person name="Liang C."/>
            <person name="Lipzen A."/>
            <person name="Lutzoni F."/>
            <person name="Magnuson J."/>
            <person name="Mondo S."/>
            <person name="Nolan M."/>
            <person name="Ohm R."/>
            <person name="Pangilinan J."/>
            <person name="Park H.-J."/>
            <person name="Ramirez L."/>
            <person name="Alfaro M."/>
            <person name="Sun H."/>
            <person name="Tritt A."/>
            <person name="Yoshinaga Y."/>
            <person name="Zwiers L.-H."/>
            <person name="Turgeon B."/>
            <person name="Goodwin S."/>
            <person name="Spatafora J."/>
            <person name="Crous P."/>
            <person name="Grigoriev I."/>
        </authorList>
    </citation>
    <scope>NUCLEOTIDE SEQUENCE</scope>
    <source>
        <strain evidence="1">CBS 107.79</strain>
    </source>
</reference>
<accession>A0A6A5UH51</accession>
<dbReference type="EMBL" id="ML976800">
    <property type="protein sequence ID" value="KAF1964215.1"/>
    <property type="molecule type" value="Genomic_DNA"/>
</dbReference>
<evidence type="ECO:0000313" key="2">
    <source>
        <dbReference type="Proteomes" id="UP000800036"/>
    </source>
</evidence>
<protein>
    <submittedName>
        <fullName evidence="1">Uncharacterized protein</fullName>
    </submittedName>
</protein>